<protein>
    <recommendedName>
        <fullName evidence="6">PUA domain-containing protein</fullName>
    </recommendedName>
</protein>
<dbReference type="Pfam" id="PF03657">
    <property type="entry name" value="UPF0113"/>
    <property type="match status" value="1"/>
</dbReference>
<feature type="domain" description="PUA" evidence="6">
    <location>
        <begin position="136"/>
        <end position="211"/>
    </location>
</feature>
<dbReference type="InterPro" id="IPR016686">
    <property type="entry name" value="Ribosomal_synth_fac_NIP7"/>
</dbReference>
<dbReference type="InterPro" id="IPR036974">
    <property type="entry name" value="PUA_sf"/>
</dbReference>
<keyword evidence="5" id="KW-0539">Nucleus</keyword>
<dbReference type="InterPro" id="IPR055359">
    <property type="entry name" value="Nip7_N_euk"/>
</dbReference>
<proteinExistence type="inferred from homology"/>
<dbReference type="InterPro" id="IPR015947">
    <property type="entry name" value="PUA-like_sf"/>
</dbReference>
<dbReference type="SUPFAM" id="SSF88697">
    <property type="entry name" value="PUA domain-like"/>
    <property type="match status" value="1"/>
</dbReference>
<gene>
    <name evidence="7" type="ORF">PG996_001230</name>
</gene>
<dbReference type="Gene3D" id="3.10.450.220">
    <property type="match status" value="1"/>
</dbReference>
<comment type="similarity">
    <text evidence="2">Belongs to the NIP7 family.</text>
</comment>
<evidence type="ECO:0000256" key="1">
    <source>
        <dbReference type="ARBA" id="ARBA00004604"/>
    </source>
</evidence>
<organism evidence="7 8">
    <name type="scientific">Apiospora saccharicola</name>
    <dbReference type="NCBI Taxonomy" id="335842"/>
    <lineage>
        <taxon>Eukaryota</taxon>
        <taxon>Fungi</taxon>
        <taxon>Dikarya</taxon>
        <taxon>Ascomycota</taxon>
        <taxon>Pezizomycotina</taxon>
        <taxon>Sordariomycetes</taxon>
        <taxon>Xylariomycetidae</taxon>
        <taxon>Amphisphaeriales</taxon>
        <taxon>Apiosporaceae</taxon>
        <taxon>Apiospora</taxon>
    </lineage>
</organism>
<dbReference type="CDD" id="cd21151">
    <property type="entry name" value="PUA_Nip7-like"/>
    <property type="match status" value="1"/>
</dbReference>
<dbReference type="InterPro" id="IPR005155">
    <property type="entry name" value="UPF0113_PUA"/>
</dbReference>
<sequence length="224" mass="24812">MRPLTEEEHSWLTKDSSLTRQTQTVFAKLASICGNSLKDLIAPLDNSPNADRYVFRVQKDPPPSLMRSLQVAITNVVEIALRIGVYYVLLSMANLATTVARENLLSLGTCLGKMTKTGKFKLHITALPILAEHSRYKIWIKPSGEMPFLYGGNIVKAHVGRWTEDTPEHTGIVVFSMDDRPLGFGVTARSTAEARRLAPTGMVVFRQADAGEYLRDEDSLFSSG</sequence>
<keyword evidence="8" id="KW-1185">Reference proteome</keyword>
<evidence type="ECO:0000256" key="2">
    <source>
        <dbReference type="ARBA" id="ARBA00009895"/>
    </source>
</evidence>
<dbReference type="SUPFAM" id="SSF88802">
    <property type="entry name" value="Pre-PUA domain"/>
    <property type="match status" value="1"/>
</dbReference>
<dbReference type="Gene3D" id="2.30.130.10">
    <property type="entry name" value="PUA domain"/>
    <property type="match status" value="1"/>
</dbReference>
<evidence type="ECO:0000259" key="6">
    <source>
        <dbReference type="SMART" id="SM00359"/>
    </source>
</evidence>
<dbReference type="InterPro" id="IPR040598">
    <property type="entry name" value="NIP7_N"/>
</dbReference>
<evidence type="ECO:0000256" key="3">
    <source>
        <dbReference type="ARBA" id="ARBA00022517"/>
    </source>
</evidence>
<evidence type="ECO:0000256" key="4">
    <source>
        <dbReference type="ARBA" id="ARBA00022884"/>
    </source>
</evidence>
<reference evidence="7 8" key="1">
    <citation type="submission" date="2023-01" db="EMBL/GenBank/DDBJ databases">
        <title>Analysis of 21 Apiospora genomes using comparative genomics revels a genus with tremendous synthesis potential of carbohydrate active enzymes and secondary metabolites.</title>
        <authorList>
            <person name="Sorensen T."/>
        </authorList>
    </citation>
    <scope>NUCLEOTIDE SEQUENCE [LARGE SCALE GENOMIC DNA]</scope>
    <source>
        <strain evidence="7 8">CBS 83171</strain>
    </source>
</reference>
<evidence type="ECO:0000313" key="8">
    <source>
        <dbReference type="Proteomes" id="UP001446871"/>
    </source>
</evidence>
<dbReference type="CDD" id="cd21146">
    <property type="entry name" value="Nip7_N_euk"/>
    <property type="match status" value="1"/>
</dbReference>
<dbReference type="PROSITE" id="PS50890">
    <property type="entry name" value="PUA"/>
    <property type="match status" value="1"/>
</dbReference>
<keyword evidence="3" id="KW-0690">Ribosome biogenesis</keyword>
<comment type="caution">
    <text evidence="7">The sequence shown here is derived from an EMBL/GenBank/DDBJ whole genome shotgun (WGS) entry which is preliminary data.</text>
</comment>
<dbReference type="Proteomes" id="UP001446871">
    <property type="component" value="Unassembled WGS sequence"/>
</dbReference>
<accession>A0ABR1WG14</accession>
<dbReference type="EMBL" id="JAQQWM010000001">
    <property type="protein sequence ID" value="KAK8082449.1"/>
    <property type="molecule type" value="Genomic_DNA"/>
</dbReference>
<keyword evidence="4" id="KW-0694">RNA-binding</keyword>
<dbReference type="SMART" id="SM00359">
    <property type="entry name" value="PUA"/>
    <property type="match status" value="1"/>
</dbReference>
<dbReference type="PIRSF" id="PIRSF017190">
    <property type="entry name" value="Rbsml_synth_fac_NIP7"/>
    <property type="match status" value="1"/>
</dbReference>
<comment type="subcellular location">
    <subcellularLocation>
        <location evidence="1">Nucleus</location>
        <location evidence="1">Nucleolus</location>
    </subcellularLocation>
</comment>
<name>A0ABR1WG14_9PEZI</name>
<evidence type="ECO:0000256" key="5">
    <source>
        <dbReference type="ARBA" id="ARBA00023242"/>
    </source>
</evidence>
<dbReference type="InterPro" id="IPR002478">
    <property type="entry name" value="PUA"/>
</dbReference>
<evidence type="ECO:0000313" key="7">
    <source>
        <dbReference type="EMBL" id="KAK8082449.1"/>
    </source>
</evidence>
<dbReference type="Pfam" id="PF17833">
    <property type="entry name" value="pre-PUA_NIP7"/>
    <property type="match status" value="1"/>
</dbReference>